<dbReference type="PANTHER" id="PTHR37829">
    <property type="entry name" value="PHAGE-LIKE ELEMENT PBSX PROTEIN XKDT"/>
    <property type="match status" value="1"/>
</dbReference>
<sequence length="345" mass="36896">MYEAQTYELILTRMLNRIPADLDKREGSIIFDALSPAAAELAQAYAGLEINLRLFSAQTSSGEYLELRTADYGVTRKAATKAQRKALFFGQNDTPLDVAVGSRFSIERVNYQTTERISTGQYILECEVAGNIGNQNFGAMLPIDYISGLARAELSDILIPGVDTETDDDLRQRYMLRVRQPATSGNAAQYRQWAVEVPGVGDAKVFPLWAGPGTVKVAIVDAEKQPATSTLVETVADYLETVRPIGAAVTVVSAVAKSISVSAMVALASGYAIQGVTDAFSAALNVYLQEMAFTGTYVSYAKVGTLLLSTPGVIDYINLIVNDGSANVALADEEIPVLGTVGLGV</sequence>
<dbReference type="PANTHER" id="PTHR37829:SF3">
    <property type="entry name" value="PROTEIN JAYE-RELATED"/>
    <property type="match status" value="1"/>
</dbReference>
<dbReference type="InterPro" id="IPR058530">
    <property type="entry name" value="Baseplate_J-like_C"/>
</dbReference>
<dbReference type="Pfam" id="PF26078">
    <property type="entry name" value="Baseplate_J_M"/>
    <property type="match status" value="1"/>
</dbReference>
<evidence type="ECO:0000259" key="2">
    <source>
        <dbReference type="Pfam" id="PF26078"/>
    </source>
</evidence>
<reference evidence="4 5" key="1">
    <citation type="submission" date="2019-03" db="EMBL/GenBank/DDBJ databases">
        <title>Draft Genome Sequence of Desulfosporosinus fructosivorans Strain 63.6F, Isolated from Marine Sediment in the Baltic Sea.</title>
        <authorList>
            <person name="Hausmann B."/>
            <person name="Vandieken V."/>
            <person name="Pjevac P."/>
            <person name="Schreck K."/>
            <person name="Herbold C.W."/>
            <person name="Loy A."/>
        </authorList>
    </citation>
    <scope>NUCLEOTIDE SEQUENCE [LARGE SCALE GENOMIC DNA]</scope>
    <source>
        <strain evidence="4 5">63.6F</strain>
    </source>
</reference>
<evidence type="ECO:0000259" key="3">
    <source>
        <dbReference type="Pfam" id="PF26079"/>
    </source>
</evidence>
<comment type="similarity">
    <text evidence="1">Belongs to the Mu gp47/PBSX XkdT family.</text>
</comment>
<keyword evidence="5" id="KW-1185">Reference proteome</keyword>
<name>A0A4Z0R5M4_9FIRM</name>
<dbReference type="AlphaFoldDB" id="A0A4Z0R5M4"/>
<dbReference type="InterPro" id="IPR058531">
    <property type="entry name" value="Baseplate_J_M"/>
</dbReference>
<gene>
    <name evidence="4" type="ORF">E4K67_12935</name>
</gene>
<evidence type="ECO:0000256" key="1">
    <source>
        <dbReference type="ARBA" id="ARBA00038087"/>
    </source>
</evidence>
<dbReference type="Pfam" id="PF26079">
    <property type="entry name" value="Baseplate_J_C"/>
    <property type="match status" value="1"/>
</dbReference>
<proteinExistence type="inferred from homology"/>
<comment type="caution">
    <text evidence="4">The sequence shown here is derived from an EMBL/GenBank/DDBJ whole genome shotgun (WGS) entry which is preliminary data.</text>
</comment>
<dbReference type="RefSeq" id="WP_135547341.1">
    <property type="nucleotide sequence ID" value="NZ_SPQQ01000004.1"/>
</dbReference>
<organism evidence="4 5">
    <name type="scientific">Desulfosporosinus fructosivorans</name>
    <dbReference type="NCBI Taxonomy" id="2018669"/>
    <lineage>
        <taxon>Bacteria</taxon>
        <taxon>Bacillati</taxon>
        <taxon>Bacillota</taxon>
        <taxon>Clostridia</taxon>
        <taxon>Eubacteriales</taxon>
        <taxon>Desulfitobacteriaceae</taxon>
        <taxon>Desulfosporosinus</taxon>
    </lineage>
</organism>
<accession>A0A4Z0R5M4</accession>
<feature type="domain" description="Baseplate J-like C-terminal" evidence="3">
    <location>
        <begin position="259"/>
        <end position="343"/>
    </location>
</feature>
<protein>
    <submittedName>
        <fullName evidence="4">Baseplate J/gp47 family protein</fullName>
    </submittedName>
</protein>
<dbReference type="InterPro" id="IPR052399">
    <property type="entry name" value="Phage_Baseplate_Assmbl_Protein"/>
</dbReference>
<dbReference type="EMBL" id="SPQQ01000004">
    <property type="protein sequence ID" value="TGE37635.1"/>
    <property type="molecule type" value="Genomic_DNA"/>
</dbReference>
<dbReference type="OrthoDB" id="2554267at2"/>
<feature type="domain" description="Baseplate J-like central" evidence="2">
    <location>
        <begin position="182"/>
        <end position="253"/>
    </location>
</feature>
<dbReference type="Proteomes" id="UP000298460">
    <property type="component" value="Unassembled WGS sequence"/>
</dbReference>
<evidence type="ECO:0000313" key="5">
    <source>
        <dbReference type="Proteomes" id="UP000298460"/>
    </source>
</evidence>
<evidence type="ECO:0000313" key="4">
    <source>
        <dbReference type="EMBL" id="TGE37635.1"/>
    </source>
</evidence>